<dbReference type="CDD" id="cd06572">
    <property type="entry name" value="Histidinol_dh"/>
    <property type="match status" value="1"/>
</dbReference>
<feature type="binding site" evidence="12">
    <location>
        <position position="248"/>
    </location>
    <ligand>
        <name>substrate</name>
    </ligand>
</feature>
<dbReference type="PROSITE" id="PS00611">
    <property type="entry name" value="HISOL_DEHYDROGENASE"/>
    <property type="match status" value="1"/>
</dbReference>
<dbReference type="HAMAP" id="MF_01024">
    <property type="entry name" value="HisD"/>
    <property type="match status" value="1"/>
</dbReference>
<dbReference type="InterPro" id="IPR012131">
    <property type="entry name" value="Hstdl_DH"/>
</dbReference>
<comment type="catalytic activity">
    <reaction evidence="11 12">
        <text>L-histidinol + 2 NAD(+) + H2O = L-histidine + 2 NADH + 3 H(+)</text>
        <dbReference type="Rhea" id="RHEA:20641"/>
        <dbReference type="ChEBI" id="CHEBI:15377"/>
        <dbReference type="ChEBI" id="CHEBI:15378"/>
        <dbReference type="ChEBI" id="CHEBI:57540"/>
        <dbReference type="ChEBI" id="CHEBI:57595"/>
        <dbReference type="ChEBI" id="CHEBI:57699"/>
        <dbReference type="ChEBI" id="CHEBI:57945"/>
        <dbReference type="EC" id="1.1.1.23"/>
    </reaction>
</comment>
<keyword evidence="7 12" id="KW-0862">Zinc</keyword>
<dbReference type="InterPro" id="IPR022695">
    <property type="entry name" value="Histidinol_DH_monofunct"/>
</dbReference>
<feature type="binding site" evidence="12">
    <location>
        <position position="225"/>
    </location>
    <ligand>
        <name>NAD(+)</name>
        <dbReference type="ChEBI" id="CHEBI:57540"/>
    </ligand>
</feature>
<accession>A0ABT3SBC4</accession>
<keyword evidence="10 12" id="KW-0368">Histidine biosynthesis</keyword>
<dbReference type="Proteomes" id="UP001300745">
    <property type="component" value="Unassembled WGS sequence"/>
</dbReference>
<evidence type="ECO:0000256" key="8">
    <source>
        <dbReference type="ARBA" id="ARBA00023002"/>
    </source>
</evidence>
<sequence>MTSFAMNRIDLRGRILTTAALRAALPRGGVDVDAVVPKVRPIVDEVAERGAIAALEYGEQFDGVRPQTVRVPAKRLAAALAELDPDVRAALEVAIDRTRAVHADQRRTDITTLFDSGASVTERWVPVERVGLYVPGGNAVYPSSVVMNVVPAQAAGVDSLVITSPPQAEHGGLPHPTILAAAALLGVDEVWAVGGAQAVALLAYGGTDTDGAELAPVDMITGPGNIYVTAAKRICRSQVGIDAEAGPTEIAILADYTADPVHVAADLISQAEHDVMAASVLVTDSTALAEATDTELAVQLTTTKHRERVTEALRGRQSGIVLVDDVDTGVRVVNAYAAEHLEIQTADANEVAGRIRAAGAIFVGPWSPVSLGDYCAGSNHVLPTAGCARHSSGLSVQTFLRGIHVVDYTEAALKDVSGHVITLAKAEDLPAHGEAVRRRFER</sequence>
<dbReference type="PRINTS" id="PR00083">
    <property type="entry name" value="HOLDHDRGNASE"/>
</dbReference>
<proteinExistence type="inferred from homology"/>
<keyword evidence="16" id="KW-1185">Reference proteome</keyword>
<feature type="binding site" evidence="12">
    <location>
        <position position="432"/>
    </location>
    <ligand>
        <name>substrate</name>
    </ligand>
</feature>
<evidence type="ECO:0000256" key="2">
    <source>
        <dbReference type="ARBA" id="ARBA00004940"/>
    </source>
</evidence>
<dbReference type="InterPro" id="IPR001692">
    <property type="entry name" value="Histidinol_DH_CS"/>
</dbReference>
<evidence type="ECO:0000256" key="10">
    <source>
        <dbReference type="ARBA" id="ARBA00023102"/>
    </source>
</evidence>
<dbReference type="EC" id="1.1.1.23" evidence="4 12"/>
<dbReference type="RefSeq" id="WP_265996093.1">
    <property type="nucleotide sequence ID" value="NZ_JAPJDN010000005.1"/>
</dbReference>
<feature type="active site" description="Proton acceptor" evidence="12">
    <location>
        <position position="339"/>
    </location>
</feature>
<evidence type="ECO:0000256" key="3">
    <source>
        <dbReference type="ARBA" id="ARBA00010178"/>
    </source>
</evidence>
<evidence type="ECO:0000256" key="11">
    <source>
        <dbReference type="ARBA" id="ARBA00049489"/>
    </source>
</evidence>
<evidence type="ECO:0000256" key="13">
    <source>
        <dbReference type="PIRNR" id="PIRNR000099"/>
    </source>
</evidence>
<feature type="binding site" evidence="12">
    <location>
        <position position="133"/>
    </location>
    <ligand>
        <name>NAD(+)</name>
        <dbReference type="ChEBI" id="CHEBI:57540"/>
    </ligand>
</feature>
<keyword evidence="6 12" id="KW-0479">Metal-binding</keyword>
<feature type="binding site" evidence="12">
    <location>
        <position position="197"/>
    </location>
    <ligand>
        <name>NAD(+)</name>
        <dbReference type="ChEBI" id="CHEBI:57540"/>
    </ligand>
</feature>
<organism evidence="15 16">
    <name type="scientific">Mycobacterium pinniadriaticum</name>
    <dbReference type="NCBI Taxonomy" id="2994102"/>
    <lineage>
        <taxon>Bacteria</taxon>
        <taxon>Bacillati</taxon>
        <taxon>Actinomycetota</taxon>
        <taxon>Actinomycetes</taxon>
        <taxon>Mycobacteriales</taxon>
        <taxon>Mycobacteriaceae</taxon>
        <taxon>Mycobacterium</taxon>
    </lineage>
</organism>
<gene>
    <name evidence="12 15" type="primary">hisD</name>
    <name evidence="15" type="ORF">ORI27_08745</name>
</gene>
<comment type="cofactor">
    <cofactor evidence="12">
        <name>Zn(2+)</name>
        <dbReference type="ChEBI" id="CHEBI:29105"/>
    </cofactor>
    <text evidence="12">Binds 1 zinc ion per subunit.</text>
</comment>
<keyword evidence="9 12" id="KW-0520">NAD</keyword>
<dbReference type="GO" id="GO:0004399">
    <property type="term" value="F:histidinol dehydrogenase activity"/>
    <property type="evidence" value="ECO:0007669"/>
    <property type="project" value="UniProtKB-EC"/>
</dbReference>
<dbReference type="Pfam" id="PF00815">
    <property type="entry name" value="Histidinol_dh"/>
    <property type="match status" value="1"/>
</dbReference>
<comment type="similarity">
    <text evidence="3 12 13 14">Belongs to the histidinol dehydrogenase family.</text>
</comment>
<feature type="binding site" evidence="12">
    <location>
        <position position="273"/>
    </location>
    <ligand>
        <name>substrate</name>
    </ligand>
</feature>
<evidence type="ECO:0000256" key="14">
    <source>
        <dbReference type="RuleBase" id="RU004175"/>
    </source>
</evidence>
<feature type="binding site" evidence="12">
    <location>
        <position position="340"/>
    </location>
    <ligand>
        <name>substrate</name>
    </ligand>
</feature>
<feature type="binding site" evidence="12">
    <location>
        <position position="373"/>
    </location>
    <ligand>
        <name>Zn(2+)</name>
        <dbReference type="ChEBI" id="CHEBI:29105"/>
    </ligand>
</feature>
<evidence type="ECO:0000256" key="9">
    <source>
        <dbReference type="ARBA" id="ARBA00023027"/>
    </source>
</evidence>
<dbReference type="PANTHER" id="PTHR21256">
    <property type="entry name" value="HISTIDINOL DEHYDROGENASE HDH"/>
    <property type="match status" value="1"/>
</dbReference>
<feature type="binding site" evidence="12">
    <location>
        <position position="270"/>
    </location>
    <ligand>
        <name>Zn(2+)</name>
        <dbReference type="ChEBI" id="CHEBI:29105"/>
    </ligand>
</feature>
<keyword evidence="12" id="KW-0028">Amino-acid biosynthesis</keyword>
<feature type="binding site" evidence="12">
    <location>
        <position position="373"/>
    </location>
    <ligand>
        <name>substrate</name>
    </ligand>
</feature>
<dbReference type="Gene3D" id="1.20.5.1300">
    <property type="match status" value="1"/>
</dbReference>
<evidence type="ECO:0000256" key="6">
    <source>
        <dbReference type="ARBA" id="ARBA00022723"/>
    </source>
</evidence>
<reference evidence="15 16" key="1">
    <citation type="submission" date="2022-11" db="EMBL/GenBank/DDBJ databases">
        <title>Mycobacterium sp. nov.</title>
        <authorList>
            <person name="Papic B."/>
            <person name="Spicic S."/>
            <person name="Duvnjak S."/>
        </authorList>
    </citation>
    <scope>NUCLEOTIDE SEQUENCE [LARGE SCALE GENOMIC DNA]</scope>
    <source>
        <strain evidence="15 16">CVI_P4</strain>
    </source>
</reference>
<comment type="pathway">
    <text evidence="2 12">Amino-acid biosynthesis; L-histidine biosynthesis; L-histidine from 5-phospho-alpha-D-ribose 1-diphosphate: step 9/9.</text>
</comment>
<feature type="binding site" evidence="12">
    <location>
        <position position="273"/>
    </location>
    <ligand>
        <name>Zn(2+)</name>
        <dbReference type="ChEBI" id="CHEBI:29105"/>
    </ligand>
</feature>
<protein>
    <recommendedName>
        <fullName evidence="5 12">Histidinol dehydrogenase</fullName>
        <shortName evidence="12">HDH</shortName>
        <ecNumber evidence="4 12">1.1.1.23</ecNumber>
    </recommendedName>
</protein>
<evidence type="ECO:0000313" key="16">
    <source>
        <dbReference type="Proteomes" id="UP001300745"/>
    </source>
</evidence>
<dbReference type="EMBL" id="JAPJDO010000005">
    <property type="protein sequence ID" value="MCX2936785.1"/>
    <property type="molecule type" value="Genomic_DNA"/>
</dbReference>
<evidence type="ECO:0000256" key="5">
    <source>
        <dbReference type="ARBA" id="ARBA00016531"/>
    </source>
</evidence>
<evidence type="ECO:0000256" key="12">
    <source>
        <dbReference type="HAMAP-Rule" id="MF_01024"/>
    </source>
</evidence>
<evidence type="ECO:0000256" key="4">
    <source>
        <dbReference type="ARBA" id="ARBA00012965"/>
    </source>
</evidence>
<name>A0ABT3SBC4_9MYCO</name>
<comment type="function">
    <text evidence="1 12">Catalyzes the sequential NAD-dependent oxidations of L-histidinol to L-histidinaldehyde and then to L-histidine.</text>
</comment>
<dbReference type="Gene3D" id="3.40.50.1980">
    <property type="entry name" value="Nitrogenase molybdenum iron protein domain"/>
    <property type="match status" value="2"/>
</dbReference>
<evidence type="ECO:0000256" key="7">
    <source>
        <dbReference type="ARBA" id="ARBA00022833"/>
    </source>
</evidence>
<dbReference type="PIRSF" id="PIRSF000099">
    <property type="entry name" value="Histidinol_dh"/>
    <property type="match status" value="1"/>
</dbReference>
<feature type="active site" description="Proton acceptor" evidence="12">
    <location>
        <position position="340"/>
    </location>
</feature>
<evidence type="ECO:0000313" key="15">
    <source>
        <dbReference type="EMBL" id="MCX2936785.1"/>
    </source>
</evidence>
<dbReference type="NCBIfam" id="TIGR00069">
    <property type="entry name" value="hisD"/>
    <property type="match status" value="1"/>
</dbReference>
<feature type="binding site" evidence="12">
    <location>
        <position position="270"/>
    </location>
    <ligand>
        <name>substrate</name>
    </ligand>
</feature>
<evidence type="ECO:0000256" key="1">
    <source>
        <dbReference type="ARBA" id="ARBA00003850"/>
    </source>
</evidence>
<dbReference type="SUPFAM" id="SSF53720">
    <property type="entry name" value="ALDH-like"/>
    <property type="match status" value="1"/>
</dbReference>
<comment type="caution">
    <text evidence="15">The sequence shown here is derived from an EMBL/GenBank/DDBJ whole genome shotgun (WGS) entry which is preliminary data.</text>
</comment>
<feature type="binding site" evidence="12">
    <location>
        <position position="432"/>
    </location>
    <ligand>
        <name>Zn(2+)</name>
        <dbReference type="ChEBI" id="CHEBI:29105"/>
    </ligand>
</feature>
<feature type="binding site" evidence="12">
    <location>
        <position position="427"/>
    </location>
    <ligand>
        <name>substrate</name>
    </ligand>
</feature>
<dbReference type="InterPro" id="IPR016161">
    <property type="entry name" value="Ald_DH/histidinol_DH"/>
</dbReference>
<keyword evidence="8 12" id="KW-0560">Oxidoreductase</keyword>
<dbReference type="PANTHER" id="PTHR21256:SF2">
    <property type="entry name" value="HISTIDINE BIOSYNTHESIS TRIFUNCTIONAL PROTEIN"/>
    <property type="match status" value="1"/>
</dbReference>